<dbReference type="InterPro" id="IPR000531">
    <property type="entry name" value="Beta-barrel_TonB"/>
</dbReference>
<evidence type="ECO:0000256" key="9">
    <source>
        <dbReference type="ARBA" id="ARBA00023136"/>
    </source>
</evidence>
<dbReference type="Gene3D" id="2.170.130.10">
    <property type="entry name" value="TonB-dependent receptor, plug domain"/>
    <property type="match status" value="1"/>
</dbReference>
<feature type="domain" description="TonB-dependent receptor-like beta-barrel" evidence="13">
    <location>
        <begin position="259"/>
        <end position="652"/>
    </location>
</feature>
<evidence type="ECO:0000259" key="13">
    <source>
        <dbReference type="Pfam" id="PF00593"/>
    </source>
</evidence>
<keyword evidence="7" id="KW-0406">Ion transport</keyword>
<evidence type="ECO:0000313" key="15">
    <source>
        <dbReference type="EMBL" id="SHM89999.1"/>
    </source>
</evidence>
<dbReference type="PANTHER" id="PTHR32552:SF81">
    <property type="entry name" value="TONB-DEPENDENT OUTER MEMBRANE RECEPTOR"/>
    <property type="match status" value="1"/>
</dbReference>
<dbReference type="PROSITE" id="PS52016">
    <property type="entry name" value="TONB_DEPENDENT_REC_3"/>
    <property type="match status" value="1"/>
</dbReference>
<dbReference type="GO" id="GO:0009279">
    <property type="term" value="C:cell outer membrane"/>
    <property type="evidence" value="ECO:0007669"/>
    <property type="project" value="UniProtKB-SubCell"/>
</dbReference>
<evidence type="ECO:0000256" key="7">
    <source>
        <dbReference type="ARBA" id="ARBA00023065"/>
    </source>
</evidence>
<evidence type="ECO:0000256" key="12">
    <source>
        <dbReference type="RuleBase" id="RU003357"/>
    </source>
</evidence>
<dbReference type="InterPro" id="IPR036942">
    <property type="entry name" value="Beta-barrel_TonB_sf"/>
</dbReference>
<evidence type="ECO:0000256" key="11">
    <source>
        <dbReference type="PROSITE-ProRule" id="PRU01360"/>
    </source>
</evidence>
<dbReference type="STRING" id="178356.SAMN05216269_108121"/>
<keyword evidence="4" id="KW-0410">Iron transport</keyword>
<keyword evidence="6" id="KW-0408">Iron</keyword>
<dbReference type="Proteomes" id="UP000184092">
    <property type="component" value="Unassembled WGS sequence"/>
</dbReference>
<dbReference type="RefSeq" id="WP_073209459.1">
    <property type="nucleotide sequence ID" value="NZ_FRCL01000008.1"/>
</dbReference>
<evidence type="ECO:0000256" key="2">
    <source>
        <dbReference type="ARBA" id="ARBA00022448"/>
    </source>
</evidence>
<comment type="similarity">
    <text evidence="11 12">Belongs to the TonB-dependent receptor family.</text>
</comment>
<keyword evidence="8 12" id="KW-0798">TonB box</keyword>
<keyword evidence="5 11" id="KW-0812">Transmembrane</keyword>
<dbReference type="InterPro" id="IPR037066">
    <property type="entry name" value="Plug_dom_sf"/>
</dbReference>
<protein>
    <submittedName>
        <fullName evidence="15">Iron complex outermembrane recepter protein</fullName>
    </submittedName>
</protein>
<evidence type="ECO:0000256" key="10">
    <source>
        <dbReference type="ARBA" id="ARBA00023237"/>
    </source>
</evidence>
<accession>A0A1M7MGI9</accession>
<sequence length="695" mass="77569">MKNYKLSFFINFLFLFYFTSIFSQVEKDTVALSEITLKGSPIKNVLQNVAASVSVITIADINKSDGIIMTPVLNKIPGVTMQQGALNTNRITIRGIGARSQYETNKIKAYFDGIPLTSGEGETTIDDIDLASIEKIEIIKGPNSTSFGSGLGGVIQLFSRETPLFESFGKSTVTFGSFGLLQQRLSAGYSDSKANVFTSYTDLESDGFRANSSYNRKSFNLHGKQKISANGILSFLGTFTRLKAYIPSSINETDLKNNPEKAAATWAAAQGFESYDKFMFGLGYDHQLSKKCSIQTSVFSNFKDAYEPRPFDILDENISSAGFRSNVNYKDQLFSLPFELSFGTELLTEKYEYSLFENLYQSQRGQGSIQGDEFSAIKQNRKYTNYFLQMELWISKKLHLETGVALNTTKYSLEDVFKNNSGSQKMPFTFGNVWSPRVGLSYKISKGKNMFTSVSKGFSVPSVAETFTAEGQINTNLKPELGWNYELGFKGNWLGNKVYTEVTFYTTQIENLLVARRTANDQFVGINAGSSSHTGLEFLVNYKILEQTQLQITPYFSCAVNNFKFKEFLDGDADYSGNQLTGVPEKQFNFGLDLNTKNGFSVNTSFRTMGKIPLNDSNTKYSERYSLLDLKTTYVFTILKILKTELNTGINNALDTKYAANILPNAVGFGNAAPRYFYPGNPVNYYGGFSVAYVF</sequence>
<evidence type="ECO:0000256" key="6">
    <source>
        <dbReference type="ARBA" id="ARBA00023004"/>
    </source>
</evidence>
<keyword evidence="16" id="KW-1185">Reference proteome</keyword>
<keyword evidence="3 11" id="KW-1134">Transmembrane beta strand</keyword>
<feature type="domain" description="TonB-dependent receptor plug" evidence="14">
    <location>
        <begin position="46"/>
        <end position="154"/>
    </location>
</feature>
<dbReference type="InterPro" id="IPR039426">
    <property type="entry name" value="TonB-dep_rcpt-like"/>
</dbReference>
<keyword evidence="9 11" id="KW-0472">Membrane</keyword>
<evidence type="ECO:0000313" key="16">
    <source>
        <dbReference type="Proteomes" id="UP000184092"/>
    </source>
</evidence>
<keyword evidence="2 11" id="KW-0813">Transport</keyword>
<dbReference type="EMBL" id="FRCL01000008">
    <property type="protein sequence ID" value="SHM89999.1"/>
    <property type="molecule type" value="Genomic_DNA"/>
</dbReference>
<dbReference type="Pfam" id="PF07715">
    <property type="entry name" value="Plug"/>
    <property type="match status" value="1"/>
</dbReference>
<name>A0A1M7MGI9_9FLAO</name>
<dbReference type="GO" id="GO:0006826">
    <property type="term" value="P:iron ion transport"/>
    <property type="evidence" value="ECO:0007669"/>
    <property type="project" value="UniProtKB-KW"/>
</dbReference>
<organism evidence="15 16">
    <name type="scientific">Flavobacterium xinjiangense</name>
    <dbReference type="NCBI Taxonomy" id="178356"/>
    <lineage>
        <taxon>Bacteria</taxon>
        <taxon>Pseudomonadati</taxon>
        <taxon>Bacteroidota</taxon>
        <taxon>Flavobacteriia</taxon>
        <taxon>Flavobacteriales</taxon>
        <taxon>Flavobacteriaceae</taxon>
        <taxon>Flavobacterium</taxon>
    </lineage>
</organism>
<dbReference type="Gene3D" id="2.40.170.20">
    <property type="entry name" value="TonB-dependent receptor, beta-barrel domain"/>
    <property type="match status" value="1"/>
</dbReference>
<evidence type="ECO:0000256" key="8">
    <source>
        <dbReference type="ARBA" id="ARBA00023077"/>
    </source>
</evidence>
<evidence type="ECO:0000256" key="3">
    <source>
        <dbReference type="ARBA" id="ARBA00022452"/>
    </source>
</evidence>
<evidence type="ECO:0000256" key="4">
    <source>
        <dbReference type="ARBA" id="ARBA00022496"/>
    </source>
</evidence>
<keyword evidence="10 11" id="KW-0998">Cell outer membrane</keyword>
<proteinExistence type="inferred from homology"/>
<dbReference type="OrthoDB" id="9782587at2"/>
<gene>
    <name evidence="15" type="ORF">SAMN05216269_108121</name>
</gene>
<comment type="subcellular location">
    <subcellularLocation>
        <location evidence="1 11">Cell outer membrane</location>
        <topology evidence="1 11">Multi-pass membrane protein</topology>
    </subcellularLocation>
</comment>
<evidence type="ECO:0000259" key="14">
    <source>
        <dbReference type="Pfam" id="PF07715"/>
    </source>
</evidence>
<dbReference type="AlphaFoldDB" id="A0A1M7MGI9"/>
<dbReference type="PANTHER" id="PTHR32552">
    <property type="entry name" value="FERRICHROME IRON RECEPTOR-RELATED"/>
    <property type="match status" value="1"/>
</dbReference>
<reference evidence="16" key="1">
    <citation type="submission" date="2016-11" db="EMBL/GenBank/DDBJ databases">
        <authorList>
            <person name="Varghese N."/>
            <person name="Submissions S."/>
        </authorList>
    </citation>
    <scope>NUCLEOTIDE SEQUENCE [LARGE SCALE GENOMIC DNA]</scope>
    <source>
        <strain evidence="16">CGMCC 1.2749</strain>
    </source>
</reference>
<dbReference type="Pfam" id="PF00593">
    <property type="entry name" value="TonB_dep_Rec_b-barrel"/>
    <property type="match status" value="1"/>
</dbReference>
<evidence type="ECO:0000256" key="5">
    <source>
        <dbReference type="ARBA" id="ARBA00022692"/>
    </source>
</evidence>
<dbReference type="SUPFAM" id="SSF56935">
    <property type="entry name" value="Porins"/>
    <property type="match status" value="1"/>
</dbReference>
<evidence type="ECO:0000256" key="1">
    <source>
        <dbReference type="ARBA" id="ARBA00004571"/>
    </source>
</evidence>
<dbReference type="InterPro" id="IPR012910">
    <property type="entry name" value="Plug_dom"/>
</dbReference>